<organism evidence="2 3">
    <name type="scientific">Calocera cornea HHB12733</name>
    <dbReference type="NCBI Taxonomy" id="1353952"/>
    <lineage>
        <taxon>Eukaryota</taxon>
        <taxon>Fungi</taxon>
        <taxon>Dikarya</taxon>
        <taxon>Basidiomycota</taxon>
        <taxon>Agaricomycotina</taxon>
        <taxon>Dacrymycetes</taxon>
        <taxon>Dacrymycetales</taxon>
        <taxon>Dacrymycetaceae</taxon>
        <taxon>Calocera</taxon>
    </lineage>
</organism>
<dbReference type="InParanoid" id="A0A165IUC8"/>
<gene>
    <name evidence="2" type="ORF">CALCODRAFT_447836</name>
</gene>
<proteinExistence type="predicted"/>
<reference evidence="2 3" key="1">
    <citation type="journal article" date="2016" name="Mol. Biol. Evol.">
        <title>Comparative Genomics of Early-Diverging Mushroom-Forming Fungi Provides Insights into the Origins of Lignocellulose Decay Capabilities.</title>
        <authorList>
            <person name="Nagy L.G."/>
            <person name="Riley R."/>
            <person name="Tritt A."/>
            <person name="Adam C."/>
            <person name="Daum C."/>
            <person name="Floudas D."/>
            <person name="Sun H."/>
            <person name="Yadav J.S."/>
            <person name="Pangilinan J."/>
            <person name="Larsson K.H."/>
            <person name="Matsuura K."/>
            <person name="Barry K."/>
            <person name="Labutti K."/>
            <person name="Kuo R."/>
            <person name="Ohm R.A."/>
            <person name="Bhattacharya S.S."/>
            <person name="Shirouzu T."/>
            <person name="Yoshinaga Y."/>
            <person name="Martin F.M."/>
            <person name="Grigoriev I.V."/>
            <person name="Hibbett D.S."/>
        </authorList>
    </citation>
    <scope>NUCLEOTIDE SEQUENCE [LARGE SCALE GENOMIC DNA]</scope>
    <source>
        <strain evidence="2 3">HHB12733</strain>
    </source>
</reference>
<protein>
    <submittedName>
        <fullName evidence="2">Uncharacterized protein</fullName>
    </submittedName>
</protein>
<sequence>MHAAWDTLLNSDFMEGYKNGFPMRCGDGFERRVFFRVFAYCADYPEKTLLATIRQMGGTPCPCCMVPKNEIFRMGSVRDKRLRLNNARVDNHARQYDVSLAYDAIYDQGLTVGSSKVEAILKSCSYLPVPNTFSKLRPLGFNVFDMLPVDLMHEIELRVWKSLLEHLIRILHAVGPRAIIMLDFRYLQVPTFGRGTIRTFDSHGVSKLSRLVAQDYEDLLQARSCPDDACCTIPVFEGLIPEPDNQLVMSLLYNLTLLHSLAKMCMVGGDTLERMDQVTTRLGHLMQRFQSETCVRYTTYELPKEDPVKPVNGSSGPQKRKRGCNLTEERPDTAPVPKRPEGQAAKNARAGELAHRHVKEYYRRSSKVDYVTGVAKIERRVGRLQRTALHTGPEGMLPSRPPAVADEDKAGMGDPATQYHMGVSTREWSNLTLWEHEVPNDRMRQLFTLRLKNHLLACLTGKPQHGSNSDFSREERAELLVLQNRLHWHMVCRINYTTYDVRHAQDTINLRRGQSDIMIPSVEDPTDTHPYWYARVIKIFHVNVLHAPSRITMPQRQDVLFVRWLGR</sequence>
<dbReference type="InterPro" id="IPR041078">
    <property type="entry name" value="Plavaka"/>
</dbReference>
<dbReference type="EMBL" id="KV423926">
    <property type="protein sequence ID" value="KZT60991.1"/>
    <property type="molecule type" value="Genomic_DNA"/>
</dbReference>
<evidence type="ECO:0000313" key="3">
    <source>
        <dbReference type="Proteomes" id="UP000076842"/>
    </source>
</evidence>
<dbReference type="AlphaFoldDB" id="A0A165IUC8"/>
<dbReference type="STRING" id="1353952.A0A165IUC8"/>
<dbReference type="OrthoDB" id="3269417at2759"/>
<evidence type="ECO:0000256" key="1">
    <source>
        <dbReference type="SAM" id="MobiDB-lite"/>
    </source>
</evidence>
<keyword evidence="3" id="KW-1185">Reference proteome</keyword>
<feature type="region of interest" description="Disordered" evidence="1">
    <location>
        <begin position="305"/>
        <end position="351"/>
    </location>
</feature>
<evidence type="ECO:0000313" key="2">
    <source>
        <dbReference type="EMBL" id="KZT60991.1"/>
    </source>
</evidence>
<name>A0A165IUC8_9BASI</name>
<dbReference type="Proteomes" id="UP000076842">
    <property type="component" value="Unassembled WGS sequence"/>
</dbReference>
<dbReference type="Pfam" id="PF18759">
    <property type="entry name" value="Plavaka"/>
    <property type="match status" value="1"/>
</dbReference>
<feature type="non-terminal residue" evidence="2">
    <location>
        <position position="567"/>
    </location>
</feature>
<accession>A0A165IUC8</accession>